<keyword evidence="1" id="KW-0175">Coiled coil</keyword>
<keyword evidence="2" id="KW-0812">Transmembrane</keyword>
<protein>
    <submittedName>
        <fullName evidence="4">Toxin secretion, membrane fusion protein</fullName>
    </submittedName>
</protein>
<evidence type="ECO:0000313" key="5">
    <source>
        <dbReference type="Proteomes" id="UP000626148"/>
    </source>
</evidence>
<reference evidence="4" key="2">
    <citation type="submission" date="2020-09" db="EMBL/GenBank/DDBJ databases">
        <authorList>
            <person name="Sun Q."/>
            <person name="Kim S."/>
        </authorList>
    </citation>
    <scope>NUCLEOTIDE SEQUENCE</scope>
    <source>
        <strain evidence="4">KCTC 22169</strain>
    </source>
</reference>
<evidence type="ECO:0000259" key="3">
    <source>
        <dbReference type="Pfam" id="PF26002"/>
    </source>
</evidence>
<dbReference type="AlphaFoldDB" id="A0A918NCL1"/>
<feature type="domain" description="AprE-like beta-barrel" evidence="3">
    <location>
        <begin position="302"/>
        <end position="395"/>
    </location>
</feature>
<dbReference type="EMBL" id="BMXR01000006">
    <property type="protein sequence ID" value="GGX57837.1"/>
    <property type="molecule type" value="Genomic_DNA"/>
</dbReference>
<keyword evidence="5" id="KW-1185">Reference proteome</keyword>
<organism evidence="4 5">
    <name type="scientific">Saccharospirillum salsuginis</name>
    <dbReference type="NCBI Taxonomy" id="418750"/>
    <lineage>
        <taxon>Bacteria</taxon>
        <taxon>Pseudomonadati</taxon>
        <taxon>Pseudomonadota</taxon>
        <taxon>Gammaproteobacteria</taxon>
        <taxon>Oceanospirillales</taxon>
        <taxon>Saccharospirillaceae</taxon>
        <taxon>Saccharospirillum</taxon>
    </lineage>
</organism>
<accession>A0A918NCL1</accession>
<feature type="coiled-coil region" evidence="1">
    <location>
        <begin position="215"/>
        <end position="253"/>
    </location>
</feature>
<dbReference type="PRINTS" id="PR01490">
    <property type="entry name" value="RTXTOXIND"/>
</dbReference>
<dbReference type="Proteomes" id="UP000626148">
    <property type="component" value="Unassembled WGS sequence"/>
</dbReference>
<dbReference type="PANTHER" id="PTHR30386">
    <property type="entry name" value="MEMBRANE FUSION SUBUNIT OF EMRAB-TOLC MULTIDRUG EFFLUX PUMP"/>
    <property type="match status" value="1"/>
</dbReference>
<name>A0A918NCL1_9GAMM</name>
<dbReference type="InterPro" id="IPR058982">
    <property type="entry name" value="Beta-barrel_AprE"/>
</dbReference>
<keyword evidence="2" id="KW-1133">Transmembrane helix</keyword>
<evidence type="ECO:0000256" key="2">
    <source>
        <dbReference type="SAM" id="Phobius"/>
    </source>
</evidence>
<evidence type="ECO:0000313" key="4">
    <source>
        <dbReference type="EMBL" id="GGX57837.1"/>
    </source>
</evidence>
<feature type="transmembrane region" description="Helical" evidence="2">
    <location>
        <begin position="31"/>
        <end position="51"/>
    </location>
</feature>
<dbReference type="Gene3D" id="2.40.30.170">
    <property type="match status" value="1"/>
</dbReference>
<dbReference type="PANTHER" id="PTHR30386:SF28">
    <property type="entry name" value="EXPORTED PROTEIN"/>
    <property type="match status" value="1"/>
</dbReference>
<gene>
    <name evidence="4" type="ORF">GCM10007392_26870</name>
</gene>
<comment type="caution">
    <text evidence="4">The sequence shown here is derived from an EMBL/GenBank/DDBJ whole genome shotgun (WGS) entry which is preliminary data.</text>
</comment>
<dbReference type="RefSeq" id="WP_189609461.1">
    <property type="nucleotide sequence ID" value="NZ_BMXR01000006.1"/>
</dbReference>
<dbReference type="Pfam" id="PF26002">
    <property type="entry name" value="Beta-barrel_AprE"/>
    <property type="match status" value="1"/>
</dbReference>
<keyword evidence="2" id="KW-0472">Membrane</keyword>
<evidence type="ECO:0000256" key="1">
    <source>
        <dbReference type="SAM" id="Coils"/>
    </source>
</evidence>
<dbReference type="Gene3D" id="2.40.50.100">
    <property type="match status" value="1"/>
</dbReference>
<dbReference type="InterPro" id="IPR050739">
    <property type="entry name" value="MFP"/>
</dbReference>
<proteinExistence type="predicted"/>
<reference evidence="4" key="1">
    <citation type="journal article" date="2014" name="Int. J. Syst. Evol. Microbiol.">
        <title>Complete genome sequence of Corynebacterium casei LMG S-19264T (=DSM 44701T), isolated from a smear-ripened cheese.</title>
        <authorList>
            <consortium name="US DOE Joint Genome Institute (JGI-PGF)"/>
            <person name="Walter F."/>
            <person name="Albersmeier A."/>
            <person name="Kalinowski J."/>
            <person name="Ruckert C."/>
        </authorList>
    </citation>
    <scope>NUCLEOTIDE SEQUENCE</scope>
    <source>
        <strain evidence="4">KCTC 22169</strain>
    </source>
</reference>
<sequence length="418" mass="47275">MSNSLFREQARQAYQKRLNGQVRIATNPGHWWMAGLLLTMVIVIVVFFVLAEYTPKSTAAGTLVPEEGMVKVFPSSVGIVTDLHVAEGDVVKAGDALATVSFETNTSGNRQWGEAWLQQSEALIDSLVNDIQKLEASAELNRTQIDNRRDLLSLKEQQWVNEQSAIEEQIELARRRLERSEQLNRDGFTSDEAVMSAREALTDLEMRLTNVRLQLQSNRVEKDNLDAEWQQAEQEREQRLSQLQRELLAVRQQRVERQGQLVETIVAPRDGKVSTLLAEPGARVYPESPVLSLLPLWSMMQAEVYVPAGAIGFIRLGQDVELKFPSFPYQRYGTYAGEVYYISESTLAPGELGNNAAVGFKQPVYRLKIELEEQNITVRDGVFPMMAGMAVELNLIGEPIPFFEWLMKPIQDVSERFE</sequence>